<evidence type="ECO:0000256" key="1">
    <source>
        <dbReference type="SAM" id="Phobius"/>
    </source>
</evidence>
<reference evidence="2 3" key="1">
    <citation type="submission" date="2020-01" db="EMBL/GenBank/DDBJ databases">
        <title>Investigation of new actinobacteria for the biodesulphurisation of diesel fuel.</title>
        <authorList>
            <person name="Athi Narayanan S.M."/>
        </authorList>
    </citation>
    <scope>NUCLEOTIDE SEQUENCE [LARGE SCALE GENOMIC DNA]</scope>
    <source>
        <strain evidence="2 3">213E</strain>
    </source>
</reference>
<name>A0A7K3LV24_9ACTN</name>
<accession>A0A7K3LV24</accession>
<feature type="transmembrane region" description="Helical" evidence="1">
    <location>
        <begin position="59"/>
        <end position="79"/>
    </location>
</feature>
<proteinExistence type="predicted"/>
<dbReference type="EMBL" id="JAADZU010000090">
    <property type="protein sequence ID" value="NDK91946.1"/>
    <property type="molecule type" value="Genomic_DNA"/>
</dbReference>
<comment type="caution">
    <text evidence="2">The sequence shown here is derived from an EMBL/GenBank/DDBJ whole genome shotgun (WGS) entry which is preliminary data.</text>
</comment>
<dbReference type="Proteomes" id="UP000466307">
    <property type="component" value="Unassembled WGS sequence"/>
</dbReference>
<sequence>MGAPGMGPGAAGAALVVIGDITCTQTHVITPSGTFPIAGTQWSVLDMSRTSEEISQTGIILALVGFVLICALSLLFLLMKETKTTGYIQVTVHGHGITHVTNIPALNAGAMFDISNRVQYARSLAAA</sequence>
<organism evidence="2 3">
    <name type="scientific">Gordonia desulfuricans</name>
    <dbReference type="NCBI Taxonomy" id="89051"/>
    <lineage>
        <taxon>Bacteria</taxon>
        <taxon>Bacillati</taxon>
        <taxon>Actinomycetota</taxon>
        <taxon>Actinomycetes</taxon>
        <taxon>Mycobacteriales</taxon>
        <taxon>Gordoniaceae</taxon>
        <taxon>Gordonia</taxon>
    </lineage>
</organism>
<protein>
    <submittedName>
        <fullName evidence="2">Uncharacterized protein</fullName>
    </submittedName>
</protein>
<keyword evidence="1" id="KW-0472">Membrane</keyword>
<gene>
    <name evidence="2" type="ORF">GYA93_20590</name>
</gene>
<keyword evidence="1" id="KW-0812">Transmembrane</keyword>
<evidence type="ECO:0000313" key="3">
    <source>
        <dbReference type="Proteomes" id="UP000466307"/>
    </source>
</evidence>
<keyword evidence="1" id="KW-1133">Transmembrane helix</keyword>
<keyword evidence="3" id="KW-1185">Reference proteome</keyword>
<dbReference type="AlphaFoldDB" id="A0A7K3LV24"/>
<evidence type="ECO:0000313" key="2">
    <source>
        <dbReference type="EMBL" id="NDK91946.1"/>
    </source>
</evidence>